<dbReference type="RefSeq" id="WP_305517118.1">
    <property type="nucleotide sequence ID" value="NZ_JAUPEV010000006.1"/>
</dbReference>
<reference evidence="18 20" key="1">
    <citation type="submission" date="2023-07" db="EMBL/GenBank/DDBJ databases">
        <title>Unpublished Manusciprt.</title>
        <authorList>
            <person name="Aydin F."/>
            <person name="Tarhane S."/>
            <person name="Saticioglu I.B."/>
            <person name="Karakaya E."/>
            <person name="Abay S."/>
            <person name="Guran O."/>
            <person name="Bozkurt E."/>
            <person name="Uzum N."/>
            <person name="Olgun K."/>
            <person name="Jablonski D."/>
        </authorList>
    </citation>
    <scope>NUCLEOTIDE SEQUENCE</scope>
    <source>
        <strain evidence="20">faydin-H75</strain>
        <strain evidence="18">Faydin-H76</strain>
    </source>
</reference>
<feature type="transmembrane region" description="Helical" evidence="16">
    <location>
        <begin position="325"/>
        <end position="347"/>
    </location>
</feature>
<keyword evidence="6" id="KW-0573">Peptidoglycan synthesis</keyword>
<keyword evidence="4 16" id="KW-0812">Transmembrane</keyword>
<dbReference type="PANTHER" id="PTHR30474">
    <property type="entry name" value="CELL CYCLE PROTEIN"/>
    <property type="match status" value="1"/>
</dbReference>
<keyword evidence="7 16" id="KW-1133">Transmembrane helix</keyword>
<dbReference type="EMBL" id="JAUPEV010000006">
    <property type="protein sequence ID" value="MDO7253274.1"/>
    <property type="molecule type" value="Genomic_DNA"/>
</dbReference>
<evidence type="ECO:0000313" key="17">
    <source>
        <dbReference type="EMBL" id="MDO7253274.1"/>
    </source>
</evidence>
<dbReference type="GO" id="GO:0009252">
    <property type="term" value="P:peptidoglycan biosynthetic process"/>
    <property type="evidence" value="ECO:0007669"/>
    <property type="project" value="UniProtKB-KW"/>
</dbReference>
<feature type="transmembrane region" description="Helical" evidence="16">
    <location>
        <begin position="293"/>
        <end position="313"/>
    </location>
</feature>
<dbReference type="InterPro" id="IPR001182">
    <property type="entry name" value="FtsW/RodA"/>
</dbReference>
<evidence type="ECO:0000256" key="12">
    <source>
        <dbReference type="ARBA" id="ARBA00041185"/>
    </source>
</evidence>
<dbReference type="Pfam" id="PF01098">
    <property type="entry name" value="FTSW_RODA_SPOVE"/>
    <property type="match status" value="1"/>
</dbReference>
<comment type="catalytic activity">
    <reaction evidence="15">
        <text>[GlcNAc-(1-&gt;4)-Mur2Ac(oyl-L-Ala-gamma-D-Glu-L-Lys-D-Ala-D-Ala)](n)-di-trans,octa-cis-undecaprenyl diphosphate + beta-D-GlcNAc-(1-&gt;4)-Mur2Ac(oyl-L-Ala-gamma-D-Glu-L-Lys-D-Ala-D-Ala)-di-trans,octa-cis-undecaprenyl diphosphate = [GlcNAc-(1-&gt;4)-Mur2Ac(oyl-L-Ala-gamma-D-Glu-L-Lys-D-Ala-D-Ala)](n+1)-di-trans,octa-cis-undecaprenyl diphosphate + di-trans,octa-cis-undecaprenyl diphosphate + H(+)</text>
        <dbReference type="Rhea" id="RHEA:23708"/>
        <dbReference type="Rhea" id="RHEA-COMP:9602"/>
        <dbReference type="Rhea" id="RHEA-COMP:9603"/>
        <dbReference type="ChEBI" id="CHEBI:15378"/>
        <dbReference type="ChEBI" id="CHEBI:58405"/>
        <dbReference type="ChEBI" id="CHEBI:60033"/>
        <dbReference type="ChEBI" id="CHEBI:78435"/>
        <dbReference type="EC" id="2.4.99.28"/>
    </reaction>
</comment>
<keyword evidence="3" id="KW-0808">Transferase</keyword>
<dbReference type="Proteomes" id="UP001177258">
    <property type="component" value="Unassembled WGS sequence"/>
</dbReference>
<evidence type="ECO:0000256" key="15">
    <source>
        <dbReference type="ARBA" id="ARBA00049902"/>
    </source>
</evidence>
<comment type="similarity">
    <text evidence="11">Belongs to the SEDS family. FtsW subfamily.</text>
</comment>
<organism evidence="18 19">
    <name type="scientific">Helicobacter cappadocius</name>
    <dbReference type="NCBI Taxonomy" id="3063998"/>
    <lineage>
        <taxon>Bacteria</taxon>
        <taxon>Pseudomonadati</taxon>
        <taxon>Campylobacterota</taxon>
        <taxon>Epsilonproteobacteria</taxon>
        <taxon>Campylobacterales</taxon>
        <taxon>Helicobacteraceae</taxon>
        <taxon>Helicobacter</taxon>
    </lineage>
</organism>
<dbReference type="GO" id="GO:0008360">
    <property type="term" value="P:regulation of cell shape"/>
    <property type="evidence" value="ECO:0007669"/>
    <property type="project" value="UniProtKB-KW"/>
</dbReference>
<evidence type="ECO:0000256" key="14">
    <source>
        <dbReference type="ARBA" id="ARBA00044770"/>
    </source>
</evidence>
<feature type="transmembrane region" description="Helical" evidence="16">
    <location>
        <begin position="40"/>
        <end position="57"/>
    </location>
</feature>
<feature type="transmembrane region" description="Helical" evidence="16">
    <location>
        <begin position="7"/>
        <end position="34"/>
    </location>
</feature>
<dbReference type="EMBL" id="JAUYZK010000006">
    <property type="protein sequence ID" value="MDP2539197.1"/>
    <property type="molecule type" value="Genomic_DNA"/>
</dbReference>
<dbReference type="GO" id="GO:0005886">
    <property type="term" value="C:plasma membrane"/>
    <property type="evidence" value="ECO:0007669"/>
    <property type="project" value="TreeGrafter"/>
</dbReference>
<evidence type="ECO:0000256" key="13">
    <source>
        <dbReference type="ARBA" id="ARBA00041418"/>
    </source>
</evidence>
<dbReference type="AlphaFoldDB" id="A0AA90T9U0"/>
<dbReference type="EC" id="2.4.99.28" evidence="14"/>
<gene>
    <name evidence="17" type="ORF">Q5I04_05040</name>
    <name evidence="18" type="ORF">Q5I06_05350</name>
</gene>
<feature type="transmembrane region" description="Helical" evidence="16">
    <location>
        <begin position="143"/>
        <end position="161"/>
    </location>
</feature>
<evidence type="ECO:0000256" key="6">
    <source>
        <dbReference type="ARBA" id="ARBA00022984"/>
    </source>
</evidence>
<protein>
    <recommendedName>
        <fullName evidence="12">Probable peptidoglycan glycosyltransferase FtsW</fullName>
        <ecNumber evidence="14">2.4.99.28</ecNumber>
    </recommendedName>
    <alternativeName>
        <fullName evidence="13">Cell division protein FtsW</fullName>
    </alternativeName>
    <alternativeName>
        <fullName evidence="10">Cell wall polymerase</fullName>
    </alternativeName>
    <alternativeName>
        <fullName evidence="9">Peptidoglycan polymerase</fullName>
    </alternativeName>
</protein>
<dbReference type="GO" id="GO:0015648">
    <property type="term" value="F:lipid-linked peptidoglycan transporter activity"/>
    <property type="evidence" value="ECO:0007669"/>
    <property type="project" value="TreeGrafter"/>
</dbReference>
<accession>A0AA90T9U0</accession>
<keyword evidence="8 16" id="KW-0472">Membrane</keyword>
<feature type="transmembrane region" description="Helical" evidence="16">
    <location>
        <begin position="107"/>
        <end position="127"/>
    </location>
</feature>
<reference evidence="17" key="2">
    <citation type="submission" date="2023-07" db="EMBL/GenBank/DDBJ databases">
        <authorList>
            <person name="Aydin F."/>
            <person name="Tarhane S."/>
            <person name="Saticioglu I.B."/>
            <person name="Karakaya E."/>
            <person name="Abay S."/>
            <person name="Guran O."/>
            <person name="Bozkurt E."/>
            <person name="Uzum N."/>
            <person name="Olgun K."/>
            <person name="Jablonski D."/>
        </authorList>
    </citation>
    <scope>NUCLEOTIDE SEQUENCE</scope>
    <source>
        <strain evidence="17">Faydin-H75</strain>
    </source>
</reference>
<keyword evidence="2" id="KW-0328">Glycosyltransferase</keyword>
<feature type="transmembrane region" description="Helical" evidence="16">
    <location>
        <begin position="191"/>
        <end position="210"/>
    </location>
</feature>
<comment type="subcellular location">
    <subcellularLocation>
        <location evidence="1">Membrane</location>
        <topology evidence="1">Multi-pass membrane protein</topology>
    </subcellularLocation>
</comment>
<dbReference type="PANTHER" id="PTHR30474:SF2">
    <property type="entry name" value="PEPTIDOGLYCAN GLYCOSYLTRANSFERASE FTSW-RELATED"/>
    <property type="match status" value="1"/>
</dbReference>
<evidence type="ECO:0000256" key="7">
    <source>
        <dbReference type="ARBA" id="ARBA00022989"/>
    </source>
</evidence>
<evidence type="ECO:0000256" key="1">
    <source>
        <dbReference type="ARBA" id="ARBA00004141"/>
    </source>
</evidence>
<sequence length="386" mass="42417">MADTRLFLYATILISIGVIMSYSLSAYTVIIYNYSEFHFLARQLFSAIIGILLMWILSQVDPSKGFIKIGFFLFLATLGLMIIMPFLPDSLASSAGGAKRWIRLPGFSLAPSEFFKLGFIFFLSWSFSRKFAFGEKRSIKEEFLIVLPYLGVFVVVVFLIAVMQNDLGQVVLLAITLGLMLIFAGGSLQLFGILFFGVIGLGTLTIITSSHRILRVKLWWANAQDSILAILPHKIADFIRVDNLPEPYQIHHATNAIYNGGFFGQGLGEGLIKLGFLSEVHTDMVLAGITEELGFIGLLVCLGLFCAIIYRIFKIANRIKDQSYSLFCIGVALLIGFSLIINSFGVSGITPIKGIAVPFLSYGGSSLIANCIAIGLVLSLSRQSRI</sequence>
<dbReference type="Proteomes" id="UP001240777">
    <property type="component" value="Unassembled WGS sequence"/>
</dbReference>
<feature type="transmembrane region" description="Helical" evidence="16">
    <location>
        <begin position="359"/>
        <end position="380"/>
    </location>
</feature>
<keyword evidence="5" id="KW-0133">Cell shape</keyword>
<evidence type="ECO:0000256" key="3">
    <source>
        <dbReference type="ARBA" id="ARBA00022679"/>
    </source>
</evidence>
<name>A0AA90T9U0_9HELI</name>
<reference evidence="17 19" key="3">
    <citation type="journal article" date="2024" name="Syst. Appl. Microbiol.">
        <title>Helicobacter cappadocius sp. nov., from lizards: The first psychrotrophic Helicobacter species.</title>
        <authorList>
            <person name="Aydin F."/>
            <person name="Tarhane S."/>
            <person name="Karakaya E."/>
            <person name="Abay S."/>
            <person name="Kayman T."/>
            <person name="Guran O."/>
            <person name="Bozkurt E."/>
            <person name="Uzum N."/>
            <person name="Avci A."/>
            <person name="Olgun K."/>
            <person name="Jablonski D."/>
            <person name="Guran C."/>
            <person name="Burcin Saticioglu I."/>
        </authorList>
    </citation>
    <scope>NUCLEOTIDE SEQUENCE [LARGE SCALE GENOMIC DNA]</scope>
    <source>
        <strain evidence="17">Faydin-H75</strain>
        <strain evidence="19">faydin-H76</strain>
    </source>
</reference>
<evidence type="ECO:0000256" key="4">
    <source>
        <dbReference type="ARBA" id="ARBA00022692"/>
    </source>
</evidence>
<dbReference type="GO" id="GO:0032153">
    <property type="term" value="C:cell division site"/>
    <property type="evidence" value="ECO:0007669"/>
    <property type="project" value="TreeGrafter"/>
</dbReference>
<evidence type="ECO:0000256" key="2">
    <source>
        <dbReference type="ARBA" id="ARBA00022676"/>
    </source>
</evidence>
<evidence type="ECO:0000313" key="19">
    <source>
        <dbReference type="Proteomes" id="UP001177258"/>
    </source>
</evidence>
<evidence type="ECO:0000256" key="5">
    <source>
        <dbReference type="ARBA" id="ARBA00022960"/>
    </source>
</evidence>
<dbReference type="GO" id="GO:0051301">
    <property type="term" value="P:cell division"/>
    <property type="evidence" value="ECO:0007669"/>
    <property type="project" value="InterPro"/>
</dbReference>
<evidence type="ECO:0000256" key="8">
    <source>
        <dbReference type="ARBA" id="ARBA00023136"/>
    </source>
</evidence>
<dbReference type="PROSITE" id="PS00428">
    <property type="entry name" value="FTSW_RODA_SPOVE"/>
    <property type="match status" value="1"/>
</dbReference>
<feature type="transmembrane region" description="Helical" evidence="16">
    <location>
        <begin position="167"/>
        <end position="184"/>
    </location>
</feature>
<proteinExistence type="inferred from homology"/>
<evidence type="ECO:0000256" key="11">
    <source>
        <dbReference type="ARBA" id="ARBA00038053"/>
    </source>
</evidence>
<keyword evidence="20" id="KW-1185">Reference proteome</keyword>
<evidence type="ECO:0000313" key="20">
    <source>
        <dbReference type="Proteomes" id="UP001240777"/>
    </source>
</evidence>
<feature type="transmembrane region" description="Helical" evidence="16">
    <location>
        <begin position="69"/>
        <end position="87"/>
    </location>
</feature>
<dbReference type="InterPro" id="IPR018365">
    <property type="entry name" value="Cell_cycle_FtsW-rel_CS"/>
</dbReference>
<evidence type="ECO:0000256" key="9">
    <source>
        <dbReference type="ARBA" id="ARBA00032370"/>
    </source>
</evidence>
<evidence type="ECO:0000313" key="18">
    <source>
        <dbReference type="EMBL" id="MDP2539197.1"/>
    </source>
</evidence>
<dbReference type="GO" id="GO:0008955">
    <property type="term" value="F:peptidoglycan glycosyltransferase activity"/>
    <property type="evidence" value="ECO:0007669"/>
    <property type="project" value="UniProtKB-EC"/>
</dbReference>
<comment type="caution">
    <text evidence="18">The sequence shown here is derived from an EMBL/GenBank/DDBJ whole genome shotgun (WGS) entry which is preliminary data.</text>
</comment>
<evidence type="ECO:0000256" key="16">
    <source>
        <dbReference type="SAM" id="Phobius"/>
    </source>
</evidence>
<evidence type="ECO:0000256" key="10">
    <source>
        <dbReference type="ARBA" id="ARBA00033270"/>
    </source>
</evidence>